<sequence length="235" mass="26646">MSVSSRNGGYSATFATPYQKPSHSSFADVLVNPLSTVASSISLKSPWHLAKIAPIIPELPYLYNEKHTYYPRFKTKKFTSSLDQSFQNDPASSTTSVSYAKIFYSRFYHKKSNSRTLNSIILYKKIDPTSKATFQLVEDKLHALEFGTKGPPSSLQLIKQTATLVNDLRLLNLENTVEHNYGIQSEPYLMLQDPEITDEIWSDLTFLRTTLESVLETLLCESDIQTDSVETLYEH</sequence>
<protein>
    <submittedName>
        <fullName evidence="1">Uncharacterized protein</fullName>
    </submittedName>
</protein>
<dbReference type="AlphaFoldDB" id="A0A9P8P2M9"/>
<proteinExistence type="predicted"/>
<evidence type="ECO:0000313" key="1">
    <source>
        <dbReference type="EMBL" id="KAH3663881.1"/>
    </source>
</evidence>
<name>A0A9P8P2M9_9ASCO</name>
<comment type="caution">
    <text evidence="1">The sequence shown here is derived from an EMBL/GenBank/DDBJ whole genome shotgun (WGS) entry which is preliminary data.</text>
</comment>
<dbReference type="OrthoDB" id="3985176at2759"/>
<keyword evidence="2" id="KW-1185">Reference proteome</keyword>
<reference evidence="1" key="1">
    <citation type="journal article" date="2021" name="Open Biol.">
        <title>Shared evolutionary footprints suggest mitochondrial oxidative damage underlies multiple complex I losses in fungi.</title>
        <authorList>
            <person name="Schikora-Tamarit M.A."/>
            <person name="Marcet-Houben M."/>
            <person name="Nosek J."/>
            <person name="Gabaldon T."/>
        </authorList>
    </citation>
    <scope>NUCLEOTIDE SEQUENCE</scope>
    <source>
        <strain evidence="1">CBS6075</strain>
    </source>
</reference>
<dbReference type="GeneID" id="70237248"/>
<evidence type="ECO:0000313" key="2">
    <source>
        <dbReference type="Proteomes" id="UP000769157"/>
    </source>
</evidence>
<dbReference type="Proteomes" id="UP000769157">
    <property type="component" value="Unassembled WGS sequence"/>
</dbReference>
<dbReference type="EMBL" id="JAEUBE010000366">
    <property type="protein sequence ID" value="KAH3663881.1"/>
    <property type="molecule type" value="Genomic_DNA"/>
</dbReference>
<reference evidence="1" key="2">
    <citation type="submission" date="2021-01" db="EMBL/GenBank/DDBJ databases">
        <authorList>
            <person name="Schikora-Tamarit M.A."/>
        </authorList>
    </citation>
    <scope>NUCLEOTIDE SEQUENCE</scope>
    <source>
        <strain evidence="1">CBS6075</strain>
    </source>
</reference>
<organism evidence="1 2">
    <name type="scientific">Ogataea philodendri</name>
    <dbReference type="NCBI Taxonomy" id="1378263"/>
    <lineage>
        <taxon>Eukaryota</taxon>
        <taxon>Fungi</taxon>
        <taxon>Dikarya</taxon>
        <taxon>Ascomycota</taxon>
        <taxon>Saccharomycotina</taxon>
        <taxon>Pichiomycetes</taxon>
        <taxon>Pichiales</taxon>
        <taxon>Pichiaceae</taxon>
        <taxon>Ogataea</taxon>
    </lineage>
</organism>
<dbReference type="RefSeq" id="XP_046060217.1">
    <property type="nucleotide sequence ID" value="XM_046206452.1"/>
</dbReference>
<gene>
    <name evidence="1" type="ORF">OGAPHI_005284</name>
</gene>
<accession>A0A9P8P2M9</accession>